<dbReference type="InterPro" id="IPR048716">
    <property type="entry name" value="Phosphatase-like_N"/>
</dbReference>
<dbReference type="SMART" id="SM00226">
    <property type="entry name" value="LMWPc"/>
    <property type="match status" value="1"/>
</dbReference>
<sequence>MPDATTPTPSPSTSHQRVALASARAELLEEFAGTFAPETVTECLEDSYARLLPASIAAYLPLLAQRFARERLRAATRARTTGGSDAHAGRAPLVLFVCTANSGRSQLAAALVAHRSAGRVEVASAGTAPGSAVQAEVAVVLEELGIDGADLFPKPLTDEVVAGADVVVTMGCGDSCPILPGRRYLDWAVADPVGQDLTAVREIRDDIDRRVTELLEGLRTERGAYLAPHAS</sequence>
<evidence type="ECO:0000313" key="3">
    <source>
        <dbReference type="EMBL" id="GAA2102874.1"/>
    </source>
</evidence>
<gene>
    <name evidence="3" type="ORF">GCM10009726_14130</name>
</gene>
<evidence type="ECO:0000259" key="2">
    <source>
        <dbReference type="SMART" id="SM00226"/>
    </source>
</evidence>
<dbReference type="Pfam" id="PF21234">
    <property type="entry name" value="Phosphatase-like_N"/>
    <property type="match status" value="1"/>
</dbReference>
<proteinExistence type="predicted"/>
<protein>
    <submittedName>
        <fullName evidence="3">Arsenate reductase ArsC</fullName>
    </submittedName>
</protein>
<dbReference type="Pfam" id="PF01451">
    <property type="entry name" value="LMWPc"/>
    <property type="match status" value="1"/>
</dbReference>
<evidence type="ECO:0000313" key="4">
    <source>
        <dbReference type="Proteomes" id="UP001501161"/>
    </source>
</evidence>
<feature type="domain" description="Phosphotyrosine protein phosphatase I" evidence="2">
    <location>
        <begin position="92"/>
        <end position="217"/>
    </location>
</feature>
<dbReference type="InterPro" id="IPR023485">
    <property type="entry name" value="Ptyr_pPase"/>
</dbReference>
<dbReference type="EMBL" id="BAAAMQ010000009">
    <property type="protein sequence ID" value="GAA2102874.1"/>
    <property type="molecule type" value="Genomic_DNA"/>
</dbReference>
<dbReference type="NCBIfam" id="NF046112">
    <property type="entry name" value="MSMEG_6209_Nter"/>
    <property type="match status" value="1"/>
</dbReference>
<accession>A0ABN2X1K5</accession>
<keyword evidence="4" id="KW-1185">Reference proteome</keyword>
<reference evidence="4" key="1">
    <citation type="journal article" date="2019" name="Int. J. Syst. Evol. Microbiol.">
        <title>The Global Catalogue of Microorganisms (GCM) 10K type strain sequencing project: providing services to taxonomists for standard genome sequencing and annotation.</title>
        <authorList>
            <consortium name="The Broad Institute Genomics Platform"/>
            <consortium name="The Broad Institute Genome Sequencing Center for Infectious Disease"/>
            <person name="Wu L."/>
            <person name="Ma J."/>
        </authorList>
    </citation>
    <scope>NUCLEOTIDE SEQUENCE [LARGE SCALE GENOMIC DNA]</scope>
    <source>
        <strain evidence="4">JCM 13813</strain>
    </source>
</reference>
<comment type="caution">
    <text evidence="3">The sequence shown here is derived from an EMBL/GenBank/DDBJ whole genome shotgun (WGS) entry which is preliminary data.</text>
</comment>
<dbReference type="RefSeq" id="WP_231250493.1">
    <property type="nucleotide sequence ID" value="NZ_BAAAMQ010000009.1"/>
</dbReference>
<keyword evidence="1" id="KW-0059">Arsenical resistance</keyword>
<organism evidence="3 4">
    <name type="scientific">Nocardioides furvisabuli</name>
    <dbReference type="NCBI Taxonomy" id="375542"/>
    <lineage>
        <taxon>Bacteria</taxon>
        <taxon>Bacillati</taxon>
        <taxon>Actinomycetota</taxon>
        <taxon>Actinomycetes</taxon>
        <taxon>Propionibacteriales</taxon>
        <taxon>Nocardioidaceae</taxon>
        <taxon>Nocardioides</taxon>
    </lineage>
</organism>
<dbReference type="InterPro" id="IPR036196">
    <property type="entry name" value="Ptyr_pPase_sf"/>
</dbReference>
<dbReference type="PANTHER" id="PTHR43428:SF1">
    <property type="entry name" value="ARSENATE REDUCTASE"/>
    <property type="match status" value="1"/>
</dbReference>
<dbReference type="Proteomes" id="UP001501161">
    <property type="component" value="Unassembled WGS sequence"/>
</dbReference>
<dbReference type="Gene3D" id="1.10.8.1060">
    <property type="entry name" value="Corynebacterium glutamicum thioredoxin-dependent arsenate reductase, N-terminal domain"/>
    <property type="match status" value="1"/>
</dbReference>
<name>A0ABN2X1K5_9ACTN</name>
<dbReference type="Gene3D" id="3.40.50.2300">
    <property type="match status" value="1"/>
</dbReference>
<evidence type="ECO:0000256" key="1">
    <source>
        <dbReference type="ARBA" id="ARBA00022849"/>
    </source>
</evidence>
<dbReference type="PANTHER" id="PTHR43428">
    <property type="entry name" value="ARSENATE REDUCTASE"/>
    <property type="match status" value="1"/>
</dbReference>
<dbReference type="SUPFAM" id="SSF52788">
    <property type="entry name" value="Phosphotyrosine protein phosphatases I"/>
    <property type="match status" value="1"/>
</dbReference>